<dbReference type="EMBL" id="JACJST010000004">
    <property type="protein sequence ID" value="MBD2567641.1"/>
    <property type="molecule type" value="Genomic_DNA"/>
</dbReference>
<dbReference type="InterPro" id="IPR021787">
    <property type="entry name" value="DUF3352"/>
</dbReference>
<feature type="transmembrane region" description="Helical" evidence="1">
    <location>
        <begin position="7"/>
        <end position="30"/>
    </location>
</feature>
<dbReference type="Proteomes" id="UP000640531">
    <property type="component" value="Unassembled WGS sequence"/>
</dbReference>
<keyword evidence="3" id="KW-1185">Reference proteome</keyword>
<sequence length="563" mass="61349">MNSQSSFFKFLVAGAIALLLFSIAGFYWFFPKSPIGLLTSRSQPGAAVFVSKLSPVIVSLLVNPDGLQGLEQKGEISQIKTNLLAKTSINYQEDIKPWLGNEITLAVTSQDIDRDPENGLQSGYLMALATENPAQSHEFVELLFSKRSLAGANLAVEQYKGVKLLYDSPETPAPAKIQTALAGAVVDNFVLLANDAKVLREAINNVQAPDLNLTSFPQYQKATQEIAKDAVAVAFLNLPEVANWQGFELAESTYNSQILSLVLNPQGLLAESTFLTSTLTSTEVTPPSASLSKPVGALHYIPASASLAISGANLSNLAESNLAKLWKQGTATIYGSSAEAISRWIQPLVDVQKDWGLNFREDIFSWVVGEYAIAMLTENNALLPNQGNTTPNWVFVVETTPQLVEGIARLDKIASSKGLNVSSLTLNQQTVSAWTELTAVTEDKSALSVAAKIQGVHTTQGNYEIFTSDLKTMDKVLSSKEKSLIDNPNFQDVIAPIPQLNQGYIYVDWKKSQKLLERQLPLLKFVEVLGKPLFNNLRSLTVSSYSREPGTLKGGVFFQFHRS</sequence>
<evidence type="ECO:0000313" key="2">
    <source>
        <dbReference type="EMBL" id="MBD2567641.1"/>
    </source>
</evidence>
<gene>
    <name evidence="2" type="ORF">H6G59_06910</name>
</gene>
<evidence type="ECO:0000313" key="3">
    <source>
        <dbReference type="Proteomes" id="UP000640531"/>
    </source>
</evidence>
<reference evidence="2 3" key="1">
    <citation type="journal article" date="2020" name="ISME J.">
        <title>Comparative genomics reveals insights into cyanobacterial evolution and habitat adaptation.</title>
        <authorList>
            <person name="Chen M.Y."/>
            <person name="Teng W.K."/>
            <person name="Zhao L."/>
            <person name="Hu C.X."/>
            <person name="Zhou Y.K."/>
            <person name="Han B.P."/>
            <person name="Song L.R."/>
            <person name="Shu W.S."/>
        </authorList>
    </citation>
    <scope>NUCLEOTIDE SEQUENCE [LARGE SCALE GENOMIC DNA]</scope>
    <source>
        <strain evidence="2 3">FACHB-196</strain>
    </source>
</reference>
<protein>
    <submittedName>
        <fullName evidence="2">DUF3352 domain-containing protein</fullName>
    </submittedName>
</protein>
<dbReference type="Pfam" id="PF11832">
    <property type="entry name" value="DUF3352"/>
    <property type="match status" value="1"/>
</dbReference>
<keyword evidence="1" id="KW-0472">Membrane</keyword>
<organism evidence="2 3">
    <name type="scientific">Anabaena lutea FACHB-196</name>
    <dbReference type="NCBI Taxonomy" id="2692881"/>
    <lineage>
        <taxon>Bacteria</taxon>
        <taxon>Bacillati</taxon>
        <taxon>Cyanobacteriota</taxon>
        <taxon>Cyanophyceae</taxon>
        <taxon>Nostocales</taxon>
        <taxon>Nostocaceae</taxon>
        <taxon>Anabaena</taxon>
    </lineage>
</organism>
<keyword evidence="1" id="KW-0812">Transmembrane</keyword>
<comment type="caution">
    <text evidence="2">The sequence shown here is derived from an EMBL/GenBank/DDBJ whole genome shotgun (WGS) entry which is preliminary data.</text>
</comment>
<accession>A0ABR8FG15</accession>
<keyword evidence="1" id="KW-1133">Transmembrane helix</keyword>
<dbReference type="RefSeq" id="WP_190712755.1">
    <property type="nucleotide sequence ID" value="NZ_JACJST010000004.1"/>
</dbReference>
<evidence type="ECO:0000256" key="1">
    <source>
        <dbReference type="SAM" id="Phobius"/>
    </source>
</evidence>
<proteinExistence type="predicted"/>
<name>A0ABR8FG15_9NOST</name>